<evidence type="ECO:0000256" key="4">
    <source>
        <dbReference type="ARBA" id="ARBA00023125"/>
    </source>
</evidence>
<dbReference type="InterPro" id="IPR050335">
    <property type="entry name" value="ERT1_acuK_gluconeogen_tf"/>
</dbReference>
<organism evidence="8 9">
    <name type="scientific">Hapsidospora chrysogenum (strain ATCC 11550 / CBS 779.69 / DSM 880 / IAM 14645 / JCM 23072 / IMI 49137)</name>
    <name type="common">Acremonium chrysogenum</name>
    <dbReference type="NCBI Taxonomy" id="857340"/>
    <lineage>
        <taxon>Eukaryota</taxon>
        <taxon>Fungi</taxon>
        <taxon>Dikarya</taxon>
        <taxon>Ascomycota</taxon>
        <taxon>Pezizomycotina</taxon>
        <taxon>Sordariomycetes</taxon>
        <taxon>Hypocreomycetidae</taxon>
        <taxon>Hypocreales</taxon>
        <taxon>Bionectriaceae</taxon>
        <taxon>Hapsidospora</taxon>
    </lineage>
</organism>
<evidence type="ECO:0000256" key="2">
    <source>
        <dbReference type="ARBA" id="ARBA00022833"/>
    </source>
</evidence>
<reference evidence="9" key="1">
    <citation type="journal article" date="2014" name="Genome Announc.">
        <title>Genome sequence and annotation of Acremonium chrysogenum, producer of the beta-lactam antibiotic cephalosporin C.</title>
        <authorList>
            <person name="Terfehr D."/>
            <person name="Dahlmann T.A."/>
            <person name="Specht T."/>
            <person name="Zadra I."/>
            <person name="Kuernsteiner H."/>
            <person name="Kueck U."/>
        </authorList>
    </citation>
    <scope>NUCLEOTIDE SEQUENCE [LARGE SCALE GENOMIC DNA]</scope>
    <source>
        <strain evidence="9">ATCC 11550 / CBS 779.69 / DSM 880 / IAM 14645 / JCM 23072 / IMI 49137</strain>
    </source>
</reference>
<keyword evidence="5" id="KW-0804">Transcription</keyword>
<sequence>MSGTPLSQRPASDASERTQPSTSYPTSIHQDAYPRSSAQPSPTETRPLQGYPPARDHFAPSYPRDPAQKMAHSYQQLTDFPPRPLSYPPRTLPSVSQAVPSHPYMSEAASSSGYSLPTHPSANEGQPYTSPKSQRKAKGHVASACVPCKRAHLRCLGSGKEDACIDVQHKKRGRPRLRDDKEQRTYELSRGAGPRDATLRRPLSVYQPGEPAGPRYEPQPREIHSQPVLKPQPREPLGPRYMEHPPAREPGPYGPGLSVAAQPPEPAAYLNMNLEFSRASETFVDALGGFRNYRYLEEVVVPTERDKVLALKEQLVAEQKQREPNYLPPIFGRGDQILQGLGFGTGDVSRFNLNRQDYLTFVTAEGQPRVYPVRLGLAKEGSFFFVVLVLAIPRRAYPSTSQQEPTGQPPFYAQPPANQTTVMHPPGSMSHDLSRHRLSEGSLPPRHPSGLGPGHNPSMSTTAPTSYSAPPGRPEYLPSSSYDASRTELPSHPQSTPQPSYQLPPIRAPPEKGGSGGDRSSRVDIGVLIDRPDALGRPH</sequence>
<feature type="region of interest" description="Disordered" evidence="7">
    <location>
        <begin position="1"/>
        <end position="138"/>
    </location>
</feature>
<feature type="compositionally biased region" description="Basic and acidic residues" evidence="7">
    <location>
        <begin position="530"/>
        <end position="539"/>
    </location>
</feature>
<evidence type="ECO:0000256" key="7">
    <source>
        <dbReference type="SAM" id="MobiDB-lite"/>
    </source>
</evidence>
<keyword evidence="6" id="KW-0539">Nucleus</keyword>
<feature type="compositionally biased region" description="Polar residues" evidence="7">
    <location>
        <begin position="492"/>
        <end position="501"/>
    </location>
</feature>
<proteinExistence type="predicted"/>
<keyword evidence="2" id="KW-0862">Zinc</keyword>
<accession>A0A086T1G6</accession>
<feature type="compositionally biased region" description="Basic and acidic residues" evidence="7">
    <location>
        <begin position="176"/>
        <end position="187"/>
    </location>
</feature>
<dbReference type="PANTHER" id="PTHR47659">
    <property type="entry name" value="ZN(II)2CYS6 TRANSCRIPTION FACTOR (EUROFUNG)-RELATED"/>
    <property type="match status" value="1"/>
</dbReference>
<name>A0A086T1G6_HAPC1</name>
<evidence type="ECO:0000256" key="3">
    <source>
        <dbReference type="ARBA" id="ARBA00023015"/>
    </source>
</evidence>
<feature type="compositionally biased region" description="Polar residues" evidence="7">
    <location>
        <begin position="457"/>
        <end position="468"/>
    </location>
</feature>
<dbReference type="GO" id="GO:0046872">
    <property type="term" value="F:metal ion binding"/>
    <property type="evidence" value="ECO:0007669"/>
    <property type="project" value="UniProtKB-KW"/>
</dbReference>
<keyword evidence="1" id="KW-0479">Metal-binding</keyword>
<dbReference type="Proteomes" id="UP000029964">
    <property type="component" value="Unassembled WGS sequence"/>
</dbReference>
<feature type="compositionally biased region" description="Polar residues" evidence="7">
    <location>
        <begin position="1"/>
        <end position="10"/>
    </location>
</feature>
<evidence type="ECO:0000256" key="6">
    <source>
        <dbReference type="ARBA" id="ARBA00023242"/>
    </source>
</evidence>
<evidence type="ECO:0008006" key="10">
    <source>
        <dbReference type="Google" id="ProtNLM"/>
    </source>
</evidence>
<protein>
    <recommendedName>
        <fullName evidence="10">Zn(2)-C6 fungal-type domain-containing protein</fullName>
    </recommendedName>
</protein>
<dbReference type="GO" id="GO:0003677">
    <property type="term" value="F:DNA binding"/>
    <property type="evidence" value="ECO:0007669"/>
    <property type="project" value="UniProtKB-KW"/>
</dbReference>
<evidence type="ECO:0000313" key="8">
    <source>
        <dbReference type="EMBL" id="KFH43198.1"/>
    </source>
</evidence>
<feature type="region of interest" description="Disordered" evidence="7">
    <location>
        <begin position="398"/>
        <end position="539"/>
    </location>
</feature>
<evidence type="ECO:0000313" key="9">
    <source>
        <dbReference type="Proteomes" id="UP000029964"/>
    </source>
</evidence>
<dbReference type="HOGENOM" id="CLU_028977_0_0_1"/>
<feature type="compositionally biased region" description="Polar residues" evidence="7">
    <location>
        <begin position="108"/>
        <end position="132"/>
    </location>
</feature>
<feature type="region of interest" description="Disordered" evidence="7">
    <location>
        <begin position="168"/>
        <end position="260"/>
    </location>
</feature>
<feature type="compositionally biased region" description="Polar residues" evidence="7">
    <location>
        <begin position="17"/>
        <end position="29"/>
    </location>
</feature>
<feature type="compositionally biased region" description="Polar residues" evidence="7">
    <location>
        <begin position="36"/>
        <end position="46"/>
    </location>
</feature>
<feature type="compositionally biased region" description="Pro residues" evidence="7">
    <location>
        <begin position="81"/>
        <end position="91"/>
    </location>
</feature>
<gene>
    <name evidence="8" type="ORF">ACRE_060480</name>
</gene>
<keyword evidence="9" id="KW-1185">Reference proteome</keyword>
<dbReference type="AlphaFoldDB" id="A0A086T1G6"/>
<evidence type="ECO:0000256" key="5">
    <source>
        <dbReference type="ARBA" id="ARBA00023163"/>
    </source>
</evidence>
<dbReference type="OrthoDB" id="5575144at2759"/>
<comment type="caution">
    <text evidence="8">The sequence shown here is derived from an EMBL/GenBank/DDBJ whole genome shotgun (WGS) entry which is preliminary data.</text>
</comment>
<dbReference type="PANTHER" id="PTHR47659:SF4">
    <property type="entry name" value="ZN(II)2CYS6 TRANSCRIPTION FACTOR (EUROFUNG)"/>
    <property type="match status" value="1"/>
</dbReference>
<keyword evidence="4" id="KW-0238">DNA-binding</keyword>
<dbReference type="EMBL" id="JPKY01000075">
    <property type="protein sequence ID" value="KFH43198.1"/>
    <property type="molecule type" value="Genomic_DNA"/>
</dbReference>
<evidence type="ECO:0000256" key="1">
    <source>
        <dbReference type="ARBA" id="ARBA00022723"/>
    </source>
</evidence>
<keyword evidence="3" id="KW-0805">Transcription regulation</keyword>